<dbReference type="GO" id="GO:0004497">
    <property type="term" value="F:monooxygenase activity"/>
    <property type="evidence" value="ECO:0007669"/>
    <property type="project" value="UniProtKB-KW"/>
</dbReference>
<keyword evidence="7 12" id="KW-0560">Oxidoreductase</keyword>
<comment type="cofactor">
    <cofactor evidence="11">
        <name>heme</name>
        <dbReference type="ChEBI" id="CHEBI:30413"/>
    </cofactor>
</comment>
<keyword evidence="8 11" id="KW-0408">Iron</keyword>
<evidence type="ECO:0000256" key="2">
    <source>
        <dbReference type="ARBA" id="ARBA00010617"/>
    </source>
</evidence>
<dbReference type="EMBL" id="JBDFQZ010000006">
    <property type="protein sequence ID" value="KAK9713587.1"/>
    <property type="molecule type" value="Genomic_DNA"/>
</dbReference>
<protein>
    <recommendedName>
        <fullName evidence="16">Cytochrome P450</fullName>
    </recommendedName>
</protein>
<dbReference type="Proteomes" id="UP001443914">
    <property type="component" value="Unassembled WGS sequence"/>
</dbReference>
<evidence type="ECO:0000256" key="10">
    <source>
        <dbReference type="ARBA" id="ARBA00023136"/>
    </source>
</evidence>
<feature type="binding site" description="axial binding residue" evidence="11">
    <location>
        <position position="439"/>
    </location>
    <ligand>
        <name>heme</name>
        <dbReference type="ChEBI" id="CHEBI:30413"/>
    </ligand>
    <ligandPart>
        <name>Fe</name>
        <dbReference type="ChEBI" id="CHEBI:18248"/>
    </ligandPart>
</feature>
<keyword evidence="6 13" id="KW-1133">Transmembrane helix</keyword>
<evidence type="ECO:0000256" key="3">
    <source>
        <dbReference type="ARBA" id="ARBA00022617"/>
    </source>
</evidence>
<comment type="caution">
    <text evidence="14">The sequence shown here is derived from an EMBL/GenBank/DDBJ whole genome shotgun (WGS) entry which is preliminary data.</text>
</comment>
<evidence type="ECO:0000313" key="14">
    <source>
        <dbReference type="EMBL" id="KAK9713587.1"/>
    </source>
</evidence>
<evidence type="ECO:0008006" key="16">
    <source>
        <dbReference type="Google" id="ProtNLM"/>
    </source>
</evidence>
<gene>
    <name evidence="14" type="ORF">RND81_06G037400</name>
</gene>
<dbReference type="AlphaFoldDB" id="A0AAW1K7E8"/>
<comment type="subcellular location">
    <subcellularLocation>
        <location evidence="1">Membrane</location>
        <topology evidence="1">Single-pass membrane protein</topology>
    </subcellularLocation>
</comment>
<dbReference type="GO" id="GO:0016705">
    <property type="term" value="F:oxidoreductase activity, acting on paired donors, with incorporation or reduction of molecular oxygen"/>
    <property type="evidence" value="ECO:0007669"/>
    <property type="project" value="InterPro"/>
</dbReference>
<evidence type="ECO:0000256" key="5">
    <source>
        <dbReference type="ARBA" id="ARBA00022723"/>
    </source>
</evidence>
<dbReference type="InterPro" id="IPR050651">
    <property type="entry name" value="Plant_Cytochrome_P450_Monoox"/>
</dbReference>
<feature type="transmembrane region" description="Helical" evidence="13">
    <location>
        <begin position="6"/>
        <end position="24"/>
    </location>
</feature>
<keyword evidence="15" id="KW-1185">Reference proteome</keyword>
<dbReference type="PANTHER" id="PTHR47947:SF62">
    <property type="entry name" value="CYTOCHROME P450, FAMILY 81, SUBFAMILY D, POLYPEPTIDE 5"/>
    <property type="match status" value="1"/>
</dbReference>
<name>A0AAW1K7E8_SAPOF</name>
<dbReference type="InterPro" id="IPR001128">
    <property type="entry name" value="Cyt_P450"/>
</dbReference>
<dbReference type="PRINTS" id="PR00463">
    <property type="entry name" value="EP450I"/>
</dbReference>
<dbReference type="PRINTS" id="PR00385">
    <property type="entry name" value="P450"/>
</dbReference>
<dbReference type="SUPFAM" id="SSF48264">
    <property type="entry name" value="Cytochrome P450"/>
    <property type="match status" value="1"/>
</dbReference>
<evidence type="ECO:0000256" key="11">
    <source>
        <dbReference type="PIRSR" id="PIRSR602401-1"/>
    </source>
</evidence>
<dbReference type="InterPro" id="IPR002401">
    <property type="entry name" value="Cyt_P450_E_grp-I"/>
</dbReference>
<reference evidence="14" key="1">
    <citation type="submission" date="2024-03" db="EMBL/GenBank/DDBJ databases">
        <title>WGS assembly of Saponaria officinalis var. Norfolk2.</title>
        <authorList>
            <person name="Jenkins J."/>
            <person name="Shu S."/>
            <person name="Grimwood J."/>
            <person name="Barry K."/>
            <person name="Goodstein D."/>
            <person name="Schmutz J."/>
            <person name="Leebens-Mack J."/>
            <person name="Osbourn A."/>
        </authorList>
    </citation>
    <scope>NUCLEOTIDE SEQUENCE [LARGE SCALE GENOMIC DNA]</scope>
    <source>
        <strain evidence="14">JIC</strain>
    </source>
</reference>
<evidence type="ECO:0000256" key="8">
    <source>
        <dbReference type="ARBA" id="ARBA00023004"/>
    </source>
</evidence>
<keyword evidence="10 13" id="KW-0472">Membrane</keyword>
<dbReference type="PROSITE" id="PS00086">
    <property type="entry name" value="CYTOCHROME_P450"/>
    <property type="match status" value="1"/>
</dbReference>
<dbReference type="Gene3D" id="1.10.630.10">
    <property type="entry name" value="Cytochrome P450"/>
    <property type="match status" value="1"/>
</dbReference>
<evidence type="ECO:0000313" key="15">
    <source>
        <dbReference type="Proteomes" id="UP001443914"/>
    </source>
</evidence>
<keyword evidence="3 11" id="KW-0349">Heme</keyword>
<evidence type="ECO:0000256" key="1">
    <source>
        <dbReference type="ARBA" id="ARBA00004167"/>
    </source>
</evidence>
<dbReference type="PANTHER" id="PTHR47947">
    <property type="entry name" value="CYTOCHROME P450 82C3-RELATED"/>
    <property type="match status" value="1"/>
</dbReference>
<dbReference type="FunFam" id="1.10.630.10:FF:000023">
    <property type="entry name" value="Cytochrome P450 family protein"/>
    <property type="match status" value="1"/>
</dbReference>
<keyword evidence="9 12" id="KW-0503">Monooxygenase</keyword>
<evidence type="ECO:0000256" key="4">
    <source>
        <dbReference type="ARBA" id="ARBA00022692"/>
    </source>
</evidence>
<dbReference type="Pfam" id="PF00067">
    <property type="entry name" value="p450"/>
    <property type="match status" value="1"/>
</dbReference>
<evidence type="ECO:0000256" key="12">
    <source>
        <dbReference type="RuleBase" id="RU000461"/>
    </source>
</evidence>
<sequence>MDNFWVYPLLFTLILVALTFKTFIQKNKKCKTYLPPSPPCLPFIGHLHLLKDPVHRSLQKLSEKYGPVFYLKFGVRPVIIVSSTTAIEECFTKNDIVWANRPLLLMGKYLGYDFNTLITSPYGEHWRNLRRITSLEMLSQHRLSMSSGIRKDETLQMVKNLYNKDYAKVDLKTVFKNLMFNIIMRMLAGKRYFGGAATDVQSKEAIQFTEIITEVFEFAGAAHPGDYVPILRRIDYGGYVRRIKRLAKKSDAFFQGLIDEHRSGLKNTEGDETMISRLLSLQESEPEYYTDETIKGLILVLLAAGTDTSSVTLEWAMSLLLNHPNILAKVKSEIDNQVGEDHLVDELDLLKLQFLQNIISETLRMFPAVPLLLPHTSSKECTIGGFDVPPGTMLLVNAWAVHRDPNLWNEPEEFKPERFDCTDADQYKLLPFGLGRRGCPGANLGTRMVGLALGSLIQCFEWKRVSDEEVDMMEGRGLNMPKLHPLEAMCRARSNTSKFL</sequence>
<keyword evidence="4 13" id="KW-0812">Transmembrane</keyword>
<accession>A0AAW1K7E8</accession>
<dbReference type="GO" id="GO:0016020">
    <property type="term" value="C:membrane"/>
    <property type="evidence" value="ECO:0007669"/>
    <property type="project" value="UniProtKB-SubCell"/>
</dbReference>
<dbReference type="InterPro" id="IPR036396">
    <property type="entry name" value="Cyt_P450_sf"/>
</dbReference>
<dbReference type="CDD" id="cd20653">
    <property type="entry name" value="CYP81"/>
    <property type="match status" value="1"/>
</dbReference>
<evidence type="ECO:0000256" key="7">
    <source>
        <dbReference type="ARBA" id="ARBA00023002"/>
    </source>
</evidence>
<dbReference type="GO" id="GO:0020037">
    <property type="term" value="F:heme binding"/>
    <property type="evidence" value="ECO:0007669"/>
    <property type="project" value="InterPro"/>
</dbReference>
<evidence type="ECO:0000256" key="6">
    <source>
        <dbReference type="ARBA" id="ARBA00022989"/>
    </source>
</evidence>
<dbReference type="InterPro" id="IPR017972">
    <property type="entry name" value="Cyt_P450_CS"/>
</dbReference>
<proteinExistence type="inferred from homology"/>
<evidence type="ECO:0000256" key="9">
    <source>
        <dbReference type="ARBA" id="ARBA00023033"/>
    </source>
</evidence>
<comment type="similarity">
    <text evidence="2 12">Belongs to the cytochrome P450 family.</text>
</comment>
<evidence type="ECO:0000256" key="13">
    <source>
        <dbReference type="SAM" id="Phobius"/>
    </source>
</evidence>
<organism evidence="14 15">
    <name type="scientific">Saponaria officinalis</name>
    <name type="common">Common soapwort</name>
    <name type="synonym">Lychnis saponaria</name>
    <dbReference type="NCBI Taxonomy" id="3572"/>
    <lineage>
        <taxon>Eukaryota</taxon>
        <taxon>Viridiplantae</taxon>
        <taxon>Streptophyta</taxon>
        <taxon>Embryophyta</taxon>
        <taxon>Tracheophyta</taxon>
        <taxon>Spermatophyta</taxon>
        <taxon>Magnoliopsida</taxon>
        <taxon>eudicotyledons</taxon>
        <taxon>Gunneridae</taxon>
        <taxon>Pentapetalae</taxon>
        <taxon>Caryophyllales</taxon>
        <taxon>Caryophyllaceae</taxon>
        <taxon>Caryophylleae</taxon>
        <taxon>Saponaria</taxon>
    </lineage>
</organism>
<dbReference type="GO" id="GO:0005506">
    <property type="term" value="F:iron ion binding"/>
    <property type="evidence" value="ECO:0007669"/>
    <property type="project" value="InterPro"/>
</dbReference>
<keyword evidence="5 11" id="KW-0479">Metal-binding</keyword>